<dbReference type="InterPro" id="IPR010280">
    <property type="entry name" value="U5_MeTrfase_fam"/>
</dbReference>
<sequence>MEPFRKNDVVRLDIERFGSAGEGVAHLPGGMVVFVAGALPGETCQVQLLKVGKTAAWGRMQQVCAPSSARRAPDCGSYPRCGGCQFRHADYAAELEAKRQKVADALQRIGGVDLPISVILGADSTQRYRNKVQFPISAGKEGPRIGFYRARSHDVVDVEDCLLQPPEAAAIAAAVRAWMADSGVPAYDEAAHSGLVRHLFLRFAASGVLCCLVVNGEAVPDPDGLVDRLRRAAPGLTGVVLSVNRDRTNVVLGRRQITLWGQDWLEDTLCGLTFRISVPSFYQVNRAQTEVLYAKAAEFAALTGRETVLDLYCGIGTISLVMARTAGRVIGAEIVPAAVADAEANARRNGIRNAEFFCADAADAARRLAEEGLRPDVVCVDPPRKGLAAGVVETIAGMAPDRVIYVSCDPATLARDVARFAPLGYAPVQAVAVDLFPRTAHVETVVLLSHKKADSYIHIDVEFGEGEGKIPVDSIAKRAEAYKPKEKVTYKMIKEYIEAKYGFKVHTAYIAEVKRDLGLPMYDAPNAVEELKQPRKHPTPEKVEAIKDALRYFAVI</sequence>
<feature type="domain" description="TRAM" evidence="6">
    <location>
        <begin position="3"/>
        <end position="62"/>
    </location>
</feature>
<evidence type="ECO:0000256" key="5">
    <source>
        <dbReference type="PROSITE-ProRule" id="PRU10015"/>
    </source>
</evidence>
<comment type="similarity">
    <text evidence="4">Belongs to the class I-like SAM-binding methyltransferase superfamily. RNA M5U methyltransferase family.</text>
</comment>
<dbReference type="Gene3D" id="2.40.50.140">
    <property type="entry name" value="Nucleic acid-binding proteins"/>
    <property type="match status" value="1"/>
</dbReference>
<evidence type="ECO:0000256" key="1">
    <source>
        <dbReference type="ARBA" id="ARBA00022603"/>
    </source>
</evidence>
<keyword evidence="8" id="KW-1185">Reference proteome</keyword>
<dbReference type="PROSITE" id="PS50926">
    <property type="entry name" value="TRAM"/>
    <property type="match status" value="1"/>
</dbReference>
<dbReference type="RefSeq" id="WP_238074295.1">
    <property type="nucleotide sequence ID" value="NZ_JAKNJB010000019.1"/>
</dbReference>
<evidence type="ECO:0000256" key="4">
    <source>
        <dbReference type="PROSITE-ProRule" id="PRU01024"/>
    </source>
</evidence>
<evidence type="ECO:0000259" key="6">
    <source>
        <dbReference type="PROSITE" id="PS50926"/>
    </source>
</evidence>
<evidence type="ECO:0000313" key="7">
    <source>
        <dbReference type="EMBL" id="MCG4527697.1"/>
    </source>
</evidence>
<comment type="caution">
    <text evidence="7">The sequence shown here is derived from an EMBL/GenBank/DDBJ whole genome shotgun (WGS) entry which is preliminary data.</text>
</comment>
<dbReference type="PANTHER" id="PTHR11061:SF30">
    <property type="entry name" value="TRNA (URACIL(54)-C(5))-METHYLTRANSFERASE"/>
    <property type="match status" value="1"/>
</dbReference>
<keyword evidence="2 4" id="KW-0808">Transferase</keyword>
<name>A0ABS9MA76_9FIRM</name>
<dbReference type="InterPro" id="IPR029063">
    <property type="entry name" value="SAM-dependent_MTases_sf"/>
</dbReference>
<feature type="active site" description="Nucleophile" evidence="4">
    <location>
        <position position="408"/>
    </location>
</feature>
<dbReference type="GO" id="GO:0008168">
    <property type="term" value="F:methyltransferase activity"/>
    <property type="evidence" value="ECO:0007669"/>
    <property type="project" value="UniProtKB-KW"/>
</dbReference>
<evidence type="ECO:0000313" key="8">
    <source>
        <dbReference type="Proteomes" id="UP001200313"/>
    </source>
</evidence>
<dbReference type="InterPro" id="IPR030390">
    <property type="entry name" value="MeTrfase_TrmA_AS"/>
</dbReference>
<evidence type="ECO:0000256" key="3">
    <source>
        <dbReference type="ARBA" id="ARBA00022691"/>
    </source>
</evidence>
<dbReference type="InterPro" id="IPR002792">
    <property type="entry name" value="TRAM_dom"/>
</dbReference>
<feature type="binding site" evidence="4">
    <location>
        <position position="381"/>
    </location>
    <ligand>
        <name>S-adenosyl-L-methionine</name>
        <dbReference type="ChEBI" id="CHEBI:59789"/>
    </ligand>
</feature>
<organism evidence="7 8">
    <name type="scientific">Intestinimonas massiliensis</name>
    <name type="common">ex Afouda et al. 2020</name>
    <dbReference type="NCBI Taxonomy" id="1673721"/>
    <lineage>
        <taxon>Bacteria</taxon>
        <taxon>Bacillati</taxon>
        <taxon>Bacillota</taxon>
        <taxon>Clostridia</taxon>
        <taxon>Eubacteriales</taxon>
        <taxon>Intestinimonas</taxon>
    </lineage>
</organism>
<dbReference type="Pfam" id="PF05958">
    <property type="entry name" value="tRNA_U5-meth_tr"/>
    <property type="match status" value="1"/>
</dbReference>
<feature type="binding site" evidence="4">
    <location>
        <position position="283"/>
    </location>
    <ligand>
        <name>S-adenosyl-L-methionine</name>
        <dbReference type="ChEBI" id="CHEBI:59789"/>
    </ligand>
</feature>
<keyword evidence="1 4" id="KW-0489">Methyltransferase</keyword>
<dbReference type="EC" id="2.1.1.190" evidence="7"/>
<accession>A0ABS9MA76</accession>
<feature type="active site" evidence="5">
    <location>
        <position position="408"/>
    </location>
</feature>
<dbReference type="PANTHER" id="PTHR11061">
    <property type="entry name" value="RNA M5U METHYLTRANSFERASE"/>
    <property type="match status" value="1"/>
</dbReference>
<dbReference type="GO" id="GO:0032259">
    <property type="term" value="P:methylation"/>
    <property type="evidence" value="ECO:0007669"/>
    <property type="project" value="UniProtKB-KW"/>
</dbReference>
<dbReference type="SUPFAM" id="SSF50249">
    <property type="entry name" value="Nucleic acid-binding proteins"/>
    <property type="match status" value="1"/>
</dbReference>
<dbReference type="InterPro" id="IPR012340">
    <property type="entry name" value="NA-bd_OB-fold"/>
</dbReference>
<feature type="binding site" evidence="4">
    <location>
        <position position="312"/>
    </location>
    <ligand>
        <name>S-adenosyl-L-methionine</name>
        <dbReference type="ChEBI" id="CHEBI:59789"/>
    </ligand>
</feature>
<feature type="binding site" evidence="4">
    <location>
        <position position="333"/>
    </location>
    <ligand>
        <name>S-adenosyl-L-methionine</name>
        <dbReference type="ChEBI" id="CHEBI:59789"/>
    </ligand>
</feature>
<dbReference type="Pfam" id="PF01938">
    <property type="entry name" value="TRAM"/>
    <property type="match status" value="1"/>
</dbReference>
<evidence type="ECO:0000256" key="2">
    <source>
        <dbReference type="ARBA" id="ARBA00022679"/>
    </source>
</evidence>
<protein>
    <submittedName>
        <fullName evidence="7">23S rRNA (Uracil(1939)-C(5))-methyltransferase RlmD</fullName>
        <ecNumber evidence="7">2.1.1.190</ecNumber>
    </submittedName>
</protein>
<dbReference type="SUPFAM" id="SSF53335">
    <property type="entry name" value="S-adenosyl-L-methionine-dependent methyltransferases"/>
    <property type="match status" value="1"/>
</dbReference>
<gene>
    <name evidence="7" type="primary">rlmD</name>
    <name evidence="7" type="ORF">L0P79_11475</name>
</gene>
<dbReference type="Gene3D" id="3.40.50.150">
    <property type="entry name" value="Vaccinia Virus protein VP39"/>
    <property type="match status" value="1"/>
</dbReference>
<keyword evidence="3 4" id="KW-0949">S-adenosyl-L-methionine</keyword>
<dbReference type="CDD" id="cd02440">
    <property type="entry name" value="AdoMet_MTases"/>
    <property type="match status" value="1"/>
</dbReference>
<reference evidence="7 8" key="1">
    <citation type="submission" date="2022-01" db="EMBL/GenBank/DDBJ databases">
        <title>Collection of gut derived symbiotic bacterial strains cultured from healthy donors.</title>
        <authorList>
            <person name="Lin H."/>
            <person name="Kohout C."/>
            <person name="Waligurski E."/>
            <person name="Pamer E.G."/>
        </authorList>
    </citation>
    <scope>NUCLEOTIDE SEQUENCE [LARGE SCALE GENOMIC DNA]</scope>
    <source>
        <strain evidence="7 8">DFI.3.7</strain>
    </source>
</reference>
<proteinExistence type="inferred from homology"/>
<dbReference type="Gene3D" id="2.40.50.1070">
    <property type="match status" value="1"/>
</dbReference>
<dbReference type="PROSITE" id="PS51687">
    <property type="entry name" value="SAM_MT_RNA_M5U"/>
    <property type="match status" value="1"/>
</dbReference>
<dbReference type="Proteomes" id="UP001200313">
    <property type="component" value="Unassembled WGS sequence"/>
</dbReference>
<dbReference type="PROSITE" id="PS01230">
    <property type="entry name" value="TRMA_1"/>
    <property type="match status" value="1"/>
</dbReference>
<dbReference type="EMBL" id="JAKNJB010000019">
    <property type="protein sequence ID" value="MCG4527697.1"/>
    <property type="molecule type" value="Genomic_DNA"/>
</dbReference>
<dbReference type="NCBIfam" id="TIGR00479">
    <property type="entry name" value="rumA"/>
    <property type="match status" value="1"/>
</dbReference>